<dbReference type="EMBL" id="LQYN01000069">
    <property type="protein sequence ID" value="KYD03479.1"/>
    <property type="molecule type" value="Genomic_DNA"/>
</dbReference>
<dbReference type="RefSeq" id="WP_066232477.1">
    <property type="nucleotide sequence ID" value="NZ_LQYN01000069.1"/>
</dbReference>
<dbReference type="STRING" id="46224.B4102_3397"/>
<comment type="caution">
    <text evidence="1">The sequence shown here is derived from an EMBL/GenBank/DDBJ whole genome shotgun (WGS) entry which is preliminary data.</text>
</comment>
<dbReference type="OrthoDB" id="2614557at2"/>
<protein>
    <submittedName>
        <fullName evidence="1">Uncharacterized protein</fullName>
    </submittedName>
</protein>
<accession>A0A150KUH9</accession>
<gene>
    <name evidence="1" type="ORF">B4102_3397</name>
</gene>
<organism evidence="1 2">
    <name type="scientific">Heyndrickxia sporothermodurans</name>
    <dbReference type="NCBI Taxonomy" id="46224"/>
    <lineage>
        <taxon>Bacteria</taxon>
        <taxon>Bacillati</taxon>
        <taxon>Bacillota</taxon>
        <taxon>Bacilli</taxon>
        <taxon>Bacillales</taxon>
        <taxon>Bacillaceae</taxon>
        <taxon>Heyndrickxia</taxon>
    </lineage>
</organism>
<keyword evidence="2" id="KW-1185">Reference proteome</keyword>
<evidence type="ECO:0000313" key="2">
    <source>
        <dbReference type="Proteomes" id="UP000075666"/>
    </source>
</evidence>
<reference evidence="1 2" key="1">
    <citation type="submission" date="2016-01" db="EMBL/GenBank/DDBJ databases">
        <title>Genome Sequences of Twelve Sporeforming Bacillus Species Isolated from Foods.</title>
        <authorList>
            <person name="Berendsen E.M."/>
            <person name="Wells-Bennik M.H."/>
            <person name="Krawcyk A.O."/>
            <person name="De Jong A."/>
            <person name="Holsappel S."/>
            <person name="Eijlander R.T."/>
            <person name="Kuipers O.P."/>
        </authorList>
    </citation>
    <scope>NUCLEOTIDE SEQUENCE [LARGE SCALE GENOMIC DNA]</scope>
    <source>
        <strain evidence="1 2">B4102</strain>
    </source>
</reference>
<sequence>MIQVNLDFADEKFREVLRQEIEKAMGEVVRKNQLPPMLTRKELMEFLRISQTKASELLNRPDFPVFREAGVLIPTHRLMEWIDRNTRWLESNSNYFGKVI</sequence>
<evidence type="ECO:0000313" key="1">
    <source>
        <dbReference type="EMBL" id="KYD03479.1"/>
    </source>
</evidence>
<dbReference type="Proteomes" id="UP000075666">
    <property type="component" value="Unassembled WGS sequence"/>
</dbReference>
<dbReference type="AlphaFoldDB" id="A0A150KUH9"/>
<dbReference type="PATRIC" id="fig|46224.3.peg.3538"/>
<proteinExistence type="predicted"/>
<name>A0A150KUH9_9BACI</name>